<protein>
    <recommendedName>
        <fullName evidence="4">TonB-dependent receptor</fullName>
    </recommendedName>
</protein>
<dbReference type="PANTHER" id="PTHR30069">
    <property type="entry name" value="TONB-DEPENDENT OUTER MEMBRANE RECEPTOR"/>
    <property type="match status" value="1"/>
</dbReference>
<dbReference type="GO" id="GO:0015344">
    <property type="term" value="F:siderophore uptake transmembrane transporter activity"/>
    <property type="evidence" value="ECO:0007669"/>
    <property type="project" value="TreeGrafter"/>
</dbReference>
<name>A0A7W6JXC4_9SPHN</name>
<dbReference type="SUPFAM" id="SSF56935">
    <property type="entry name" value="Porins"/>
    <property type="match status" value="1"/>
</dbReference>
<keyword evidence="3" id="KW-1185">Reference proteome</keyword>
<dbReference type="PANTHER" id="PTHR30069:SF40">
    <property type="entry name" value="TONB-DEPENDENT RECEPTOR NMB0964-RELATED"/>
    <property type="match status" value="1"/>
</dbReference>
<organism evidence="2 3">
    <name type="scientific">Sphingomonas kyeonggiensis</name>
    <dbReference type="NCBI Taxonomy" id="1268553"/>
    <lineage>
        <taxon>Bacteria</taxon>
        <taxon>Pseudomonadati</taxon>
        <taxon>Pseudomonadota</taxon>
        <taxon>Alphaproteobacteria</taxon>
        <taxon>Sphingomonadales</taxon>
        <taxon>Sphingomonadaceae</taxon>
        <taxon>Sphingomonas</taxon>
    </lineage>
</organism>
<dbReference type="InterPro" id="IPR039426">
    <property type="entry name" value="TonB-dep_rcpt-like"/>
</dbReference>
<evidence type="ECO:0000256" key="1">
    <source>
        <dbReference type="SAM" id="SignalP"/>
    </source>
</evidence>
<evidence type="ECO:0008006" key="4">
    <source>
        <dbReference type="Google" id="ProtNLM"/>
    </source>
</evidence>
<feature type="signal peptide" evidence="1">
    <location>
        <begin position="1"/>
        <end position="33"/>
    </location>
</feature>
<evidence type="ECO:0000313" key="2">
    <source>
        <dbReference type="EMBL" id="MBB4101171.1"/>
    </source>
</evidence>
<gene>
    <name evidence="2" type="ORF">GGR46_004761</name>
</gene>
<keyword evidence="1" id="KW-0732">Signal</keyword>
<dbReference type="EMBL" id="JACIEH010000005">
    <property type="protein sequence ID" value="MBB4101171.1"/>
    <property type="molecule type" value="Genomic_DNA"/>
</dbReference>
<sequence length="761" mass="80431">MTSAPRAWRPLRHAGLLCLGIVPPILGAGAAHAQEAKPSSAEQPGAASEPSEIVVTANRARGEVGGAIPAETSIDTNAVQALGASNVGDVIAQLSAQAGGTQGRAGEGSVVLLNGRRISSLAEIRNLPPEAVSRVDVLPEEAALRFGYPAHQKVINVVLQPSFASATVELEDRVTEATARNDFNTEANLVRIAGDNRITLDLQYQIGDDVSEARRGIAGRPPGDAALRTLVPLTRQFSANGVFARALNDGLGFTGNLSADRLTSRALLGPLQSDPGKALARTTTTDTGHLGSVFNGALAGWNWSITSNLDHVATTIDTAADGPRPVRSSRGIDDTIAIDGVAHGTVFALPAGDVGLSIQAGASGERLSARDENGAGRLLTRRMFDGQLSLELPLLDKDSPVGALTAGVNAAAHDYSDTSVPLDRGWTLSWAPRPRLGLLISGSRESAPATVRQLGDPITATPGVRFYDYATGQSVTAGRLDGGDPGLRHDVRTLFKAEATFKPARTASLIAAYTQVTTRDAILAFPGISPEMEAAFPQRILRDATGAIASVDARPLNIASETRRSLRFGINFNRSWQAPGSAGGPKMPGGGNFGGGHYFGAGGTTLQFALYDTIRLSDRVVLAAGQAPIDLLGNNLLGEGLRAPRHSVDAQLSATHHGFGLRAFASWKSAETVAPGLPGQLRFGEPVTLNLRLFFFPDRQEGLRRRLPWIEGVRFLLAIDNLLDQAPDVRDRMGVVPLAYQRGYLDPLGRAFRLSMRKTWR</sequence>
<proteinExistence type="predicted"/>
<dbReference type="GO" id="GO:0044718">
    <property type="term" value="P:siderophore transmembrane transport"/>
    <property type="evidence" value="ECO:0007669"/>
    <property type="project" value="TreeGrafter"/>
</dbReference>
<comment type="caution">
    <text evidence="2">The sequence shown here is derived from an EMBL/GenBank/DDBJ whole genome shotgun (WGS) entry which is preliminary data.</text>
</comment>
<dbReference type="GO" id="GO:0009279">
    <property type="term" value="C:cell outer membrane"/>
    <property type="evidence" value="ECO:0007669"/>
    <property type="project" value="TreeGrafter"/>
</dbReference>
<dbReference type="AlphaFoldDB" id="A0A7W6JXC4"/>
<reference evidence="2 3" key="1">
    <citation type="submission" date="2020-08" db="EMBL/GenBank/DDBJ databases">
        <title>Genomic Encyclopedia of Type Strains, Phase IV (KMG-IV): sequencing the most valuable type-strain genomes for metagenomic binning, comparative biology and taxonomic classification.</title>
        <authorList>
            <person name="Goeker M."/>
        </authorList>
    </citation>
    <scope>NUCLEOTIDE SEQUENCE [LARGE SCALE GENOMIC DNA]</scope>
    <source>
        <strain evidence="2 3">DSM 101806</strain>
    </source>
</reference>
<dbReference type="Proteomes" id="UP000557392">
    <property type="component" value="Unassembled WGS sequence"/>
</dbReference>
<dbReference type="RefSeq" id="WP_184000523.1">
    <property type="nucleotide sequence ID" value="NZ_JACIEH010000005.1"/>
</dbReference>
<accession>A0A7W6JXC4</accession>
<dbReference type="InterPro" id="IPR037066">
    <property type="entry name" value="Plug_dom_sf"/>
</dbReference>
<dbReference type="Gene3D" id="2.170.130.10">
    <property type="entry name" value="TonB-dependent receptor, plug domain"/>
    <property type="match status" value="1"/>
</dbReference>
<evidence type="ECO:0000313" key="3">
    <source>
        <dbReference type="Proteomes" id="UP000557392"/>
    </source>
</evidence>
<feature type="chain" id="PRO_5031211719" description="TonB-dependent receptor" evidence="1">
    <location>
        <begin position="34"/>
        <end position="761"/>
    </location>
</feature>